<accession>A0A6C0GDR9</accession>
<dbReference type="Gene3D" id="3.30.470.30">
    <property type="entry name" value="DNA ligase/mRNA capping enzyme"/>
    <property type="match status" value="1"/>
</dbReference>
<proteinExistence type="predicted"/>
<evidence type="ECO:0000313" key="3">
    <source>
        <dbReference type="Proteomes" id="UP000480178"/>
    </source>
</evidence>
<dbReference type="Proteomes" id="UP000480178">
    <property type="component" value="Chromosome"/>
</dbReference>
<dbReference type="Pfam" id="PF09414">
    <property type="entry name" value="RNA_ligase"/>
    <property type="match status" value="1"/>
</dbReference>
<dbReference type="SUPFAM" id="SSF56091">
    <property type="entry name" value="DNA ligase/mRNA capping enzyme, catalytic domain"/>
    <property type="match status" value="1"/>
</dbReference>
<dbReference type="EMBL" id="CP048222">
    <property type="protein sequence ID" value="QHT66111.1"/>
    <property type="molecule type" value="Genomic_DNA"/>
</dbReference>
<reference evidence="2 3" key="1">
    <citation type="submission" date="2020-01" db="EMBL/GenBank/DDBJ databases">
        <authorList>
            <person name="Kim M.K."/>
        </authorList>
    </citation>
    <scope>NUCLEOTIDE SEQUENCE [LARGE SCALE GENOMIC DNA]</scope>
    <source>
        <strain evidence="2 3">172606-1</strain>
    </source>
</reference>
<evidence type="ECO:0000259" key="1">
    <source>
        <dbReference type="Pfam" id="PF09414"/>
    </source>
</evidence>
<sequence length="287" mass="33184">MLKVVTYALLVAMLMLCIAFRQLKFANHFTQETKMLKDLILKFGKEKINTLTKYSSILTLHQLGEKGRLKNELTTPIENELMYATEKIDGTNVRIVCFGNEYLVGAREFILHHSQDLYFDNAQGIVDGLKSLNIQIPQTESLTVIYGEFYGGKTTANSKWYGQDKNGFRVFDIAVYDDLSILDLSQQEISKWRERETENGIVYGQKFLTRSEMQNQFPHFEFVPLVEFELGNLSHLTILENLKKFLPFTNVALSENAIKKAEGIVLRNDNRSKIVKIRFEDYERSLK</sequence>
<organism evidence="2 3">
    <name type="scientific">Rhodocytophaga rosea</name>
    <dbReference type="NCBI Taxonomy" id="2704465"/>
    <lineage>
        <taxon>Bacteria</taxon>
        <taxon>Pseudomonadati</taxon>
        <taxon>Bacteroidota</taxon>
        <taxon>Cytophagia</taxon>
        <taxon>Cytophagales</taxon>
        <taxon>Rhodocytophagaceae</taxon>
        <taxon>Rhodocytophaga</taxon>
    </lineage>
</organism>
<dbReference type="GO" id="GO:0016874">
    <property type="term" value="F:ligase activity"/>
    <property type="evidence" value="ECO:0007669"/>
    <property type="project" value="UniProtKB-KW"/>
</dbReference>
<dbReference type="KEGG" id="rhoz:GXP67_05220"/>
<feature type="domain" description="RNA ligase" evidence="1">
    <location>
        <begin position="83"/>
        <end position="276"/>
    </location>
</feature>
<dbReference type="AlphaFoldDB" id="A0A6C0GDR9"/>
<dbReference type="InterPro" id="IPR021122">
    <property type="entry name" value="RNA_ligase_dom_REL/Rnl2"/>
</dbReference>
<name>A0A6C0GDR9_9BACT</name>
<evidence type="ECO:0000313" key="2">
    <source>
        <dbReference type="EMBL" id="QHT66111.1"/>
    </source>
</evidence>
<keyword evidence="2" id="KW-0436">Ligase</keyword>
<protein>
    <submittedName>
        <fullName evidence="2">RNA ligase family protein</fullName>
    </submittedName>
</protein>
<keyword evidence="3" id="KW-1185">Reference proteome</keyword>
<gene>
    <name evidence="2" type="ORF">GXP67_05220</name>
</gene>